<dbReference type="InterPro" id="IPR035919">
    <property type="entry name" value="EAL_sf"/>
</dbReference>
<dbReference type="Pfam" id="PF00990">
    <property type="entry name" value="GGDEF"/>
    <property type="match status" value="1"/>
</dbReference>
<dbReference type="SMART" id="SM00267">
    <property type="entry name" value="GGDEF"/>
    <property type="match status" value="1"/>
</dbReference>
<dbReference type="RefSeq" id="WP_166283533.1">
    <property type="nucleotide sequence ID" value="NZ_JAANNP010000021.1"/>
</dbReference>
<dbReference type="NCBIfam" id="TIGR00254">
    <property type="entry name" value="GGDEF"/>
    <property type="match status" value="1"/>
</dbReference>
<dbReference type="PANTHER" id="PTHR44757:SF2">
    <property type="entry name" value="BIOFILM ARCHITECTURE MAINTENANCE PROTEIN MBAA"/>
    <property type="match status" value="1"/>
</dbReference>
<dbReference type="PANTHER" id="PTHR44757">
    <property type="entry name" value="DIGUANYLATE CYCLASE DGCP"/>
    <property type="match status" value="1"/>
</dbReference>
<dbReference type="InterPro" id="IPR029787">
    <property type="entry name" value="Nucleotide_cyclase"/>
</dbReference>
<dbReference type="SUPFAM" id="SSF141868">
    <property type="entry name" value="EAL domain-like"/>
    <property type="match status" value="1"/>
</dbReference>
<feature type="region of interest" description="Disordered" evidence="1">
    <location>
        <begin position="1"/>
        <end position="24"/>
    </location>
</feature>
<sequence length="811" mass="85239">MPVARDPAAPGPARGGAGQSGQSSALSTLHRLVRDISALPGLQPTLEAVSDAAVQELGFSVATLSLVQPSGDLRTVAVSGSDDARAALLGSAGAREDWEALLASARPVGPFGSLCFLPAGSEPANDLASWQHPEPRGASGPDRWDAEDILFAPLRSARHGLLGVLCVDLPPGARRPEPAQLELLEAFATQAALAIDNAQLVADAEAALSRELRARERQQAAVAELGQAALTADQLAPLLRLVVGTVAATLDAPMASLIQCVPDGLQFAASYGTDFPPGSRPTNRGITAQALAVGAPVVVTDHALRDPDEHPLLTGAGIRSSAVTVVGGARPWGVLAVHSRQVEAFGEEALHFLQAVSNVVAAAVERFRVEAEVRYSATHDALTDLPNRGLLHERMSAALAADAAAGASTALLLIDLDGFKDVNDSLGHQAGDVVLGQVATRLRQRVRHDDVVARLGGDEFAVGLPALKDSDDAITVAAGLYEQLLRPFDTPAGPVLLGGSIGIAIAPRHGTDTHTLLKHADLAMYRAKRERTGWAAFDPRVDEDASARLGMVNDLRAAIEEGELTVAYQPVVDLETATATGAEALVRWSPAHRGPQSPASFVPLAEQSGLIAGLTDFVLRSAAGQAAAWEGSGRRMPVAVNLSGAVLADPGYPAQLTRTLRELRVAPSLLKVEVTETTLVNESAVSALRRVNAMGIRVAVDDFGTGYSSLGRLKQLPVQTLKIDRSFVTGLPADRRDIAIVRSIVALADELGMNVIAEGVETEEVARLLWDLGVRRGQGYLFARPMPAVAFEAWHDRWLRGDRADWHAAVA</sequence>
<keyword evidence="5" id="KW-1185">Reference proteome</keyword>
<gene>
    <name evidence="4" type="ORF">G9H71_15825</name>
</gene>
<evidence type="ECO:0000256" key="1">
    <source>
        <dbReference type="SAM" id="MobiDB-lite"/>
    </source>
</evidence>
<dbReference type="Gene3D" id="3.20.20.450">
    <property type="entry name" value="EAL domain"/>
    <property type="match status" value="1"/>
</dbReference>
<reference evidence="4 5" key="1">
    <citation type="submission" date="2020-03" db="EMBL/GenBank/DDBJ databases">
        <title>Two novel Motilibacter sp.</title>
        <authorList>
            <person name="Liu S."/>
        </authorList>
    </citation>
    <scope>NUCLEOTIDE SEQUENCE [LARGE SCALE GENOMIC DNA]</scope>
    <source>
        <strain evidence="4 5">E257</strain>
    </source>
</reference>
<dbReference type="CDD" id="cd01949">
    <property type="entry name" value="GGDEF"/>
    <property type="match status" value="1"/>
</dbReference>
<dbReference type="InterPro" id="IPR003018">
    <property type="entry name" value="GAF"/>
</dbReference>
<dbReference type="Proteomes" id="UP000800981">
    <property type="component" value="Unassembled WGS sequence"/>
</dbReference>
<dbReference type="Pfam" id="PF01590">
    <property type="entry name" value="GAF"/>
    <property type="match status" value="1"/>
</dbReference>
<dbReference type="InterPro" id="IPR052155">
    <property type="entry name" value="Biofilm_reg_signaling"/>
</dbReference>
<name>A0ABX0GXD7_9ACTN</name>
<proteinExistence type="predicted"/>
<dbReference type="PROSITE" id="PS50883">
    <property type="entry name" value="EAL"/>
    <property type="match status" value="1"/>
</dbReference>
<dbReference type="SUPFAM" id="SSF55073">
    <property type="entry name" value="Nucleotide cyclase"/>
    <property type="match status" value="1"/>
</dbReference>
<dbReference type="Pfam" id="PF00563">
    <property type="entry name" value="EAL"/>
    <property type="match status" value="1"/>
</dbReference>
<evidence type="ECO:0000259" key="3">
    <source>
        <dbReference type="PROSITE" id="PS50887"/>
    </source>
</evidence>
<feature type="domain" description="GGDEF" evidence="3">
    <location>
        <begin position="407"/>
        <end position="539"/>
    </location>
</feature>
<feature type="domain" description="EAL" evidence="2">
    <location>
        <begin position="548"/>
        <end position="799"/>
    </location>
</feature>
<dbReference type="SMART" id="SM00052">
    <property type="entry name" value="EAL"/>
    <property type="match status" value="1"/>
</dbReference>
<evidence type="ECO:0000259" key="2">
    <source>
        <dbReference type="PROSITE" id="PS50883"/>
    </source>
</evidence>
<dbReference type="Gene3D" id="3.30.70.270">
    <property type="match status" value="1"/>
</dbReference>
<protein>
    <submittedName>
        <fullName evidence="4">EAL domain-containing protein</fullName>
    </submittedName>
</protein>
<dbReference type="Pfam" id="PF13492">
    <property type="entry name" value="GAF_3"/>
    <property type="match status" value="1"/>
</dbReference>
<dbReference type="InterPro" id="IPR001633">
    <property type="entry name" value="EAL_dom"/>
</dbReference>
<dbReference type="InterPro" id="IPR000160">
    <property type="entry name" value="GGDEF_dom"/>
</dbReference>
<accession>A0ABX0GXD7</accession>
<dbReference type="CDD" id="cd01948">
    <property type="entry name" value="EAL"/>
    <property type="match status" value="1"/>
</dbReference>
<organism evidence="4 5">
    <name type="scientific">Motilibacter deserti</name>
    <dbReference type="NCBI Taxonomy" id="2714956"/>
    <lineage>
        <taxon>Bacteria</taxon>
        <taxon>Bacillati</taxon>
        <taxon>Actinomycetota</taxon>
        <taxon>Actinomycetes</taxon>
        <taxon>Motilibacterales</taxon>
        <taxon>Motilibacteraceae</taxon>
        <taxon>Motilibacter</taxon>
    </lineage>
</organism>
<dbReference type="SUPFAM" id="SSF55781">
    <property type="entry name" value="GAF domain-like"/>
    <property type="match status" value="2"/>
</dbReference>
<dbReference type="PROSITE" id="PS50887">
    <property type="entry name" value="GGDEF"/>
    <property type="match status" value="1"/>
</dbReference>
<dbReference type="Gene3D" id="3.30.450.40">
    <property type="match status" value="2"/>
</dbReference>
<evidence type="ECO:0000313" key="5">
    <source>
        <dbReference type="Proteomes" id="UP000800981"/>
    </source>
</evidence>
<evidence type="ECO:0000313" key="4">
    <source>
        <dbReference type="EMBL" id="NHC15250.1"/>
    </source>
</evidence>
<dbReference type="InterPro" id="IPR029016">
    <property type="entry name" value="GAF-like_dom_sf"/>
</dbReference>
<comment type="caution">
    <text evidence="4">The sequence shown here is derived from an EMBL/GenBank/DDBJ whole genome shotgun (WGS) entry which is preliminary data.</text>
</comment>
<dbReference type="EMBL" id="JAANNP010000021">
    <property type="protein sequence ID" value="NHC15250.1"/>
    <property type="molecule type" value="Genomic_DNA"/>
</dbReference>
<dbReference type="SMART" id="SM00065">
    <property type="entry name" value="GAF"/>
    <property type="match status" value="2"/>
</dbReference>
<dbReference type="InterPro" id="IPR043128">
    <property type="entry name" value="Rev_trsase/Diguanyl_cyclase"/>
</dbReference>